<dbReference type="PANTHER" id="PTHR33710:SF77">
    <property type="entry name" value="DNASE I-LIKE SUPERFAMILY PROTEIN"/>
    <property type="match status" value="1"/>
</dbReference>
<name>A0A8T1QCP7_CARIL</name>
<comment type="caution">
    <text evidence="1">The sequence shown here is derived from an EMBL/GenBank/DDBJ whole genome shotgun (WGS) entry which is preliminary data.</text>
</comment>
<dbReference type="Proteomes" id="UP000811609">
    <property type="component" value="Chromosome 6"/>
</dbReference>
<reference evidence="1" key="1">
    <citation type="submission" date="2020-12" db="EMBL/GenBank/DDBJ databases">
        <title>WGS assembly of Carya illinoinensis cv. Pawnee.</title>
        <authorList>
            <person name="Platts A."/>
            <person name="Shu S."/>
            <person name="Wright S."/>
            <person name="Barry K."/>
            <person name="Edger P."/>
            <person name="Pires J.C."/>
            <person name="Schmutz J."/>
        </authorList>
    </citation>
    <scope>NUCLEOTIDE SEQUENCE</scope>
    <source>
        <tissue evidence="1">Leaf</tissue>
    </source>
</reference>
<evidence type="ECO:0000313" key="1">
    <source>
        <dbReference type="EMBL" id="KAG6652330.1"/>
    </source>
</evidence>
<sequence>MWKNQAKVAIYNSSRWHISAHISNNPDAPSWFFTRFYGHPETTKSSSWEFLKSRKLVDLTPWLCCGDFNEITSQDVKMGGPPRPYKQMERFRDALECCSLNLVMTLGSKYTWANNRSGQNFTREQLDKALANPAWL</sequence>
<evidence type="ECO:0000313" key="2">
    <source>
        <dbReference type="Proteomes" id="UP000811609"/>
    </source>
</evidence>
<dbReference type="AlphaFoldDB" id="A0A8T1QCP7"/>
<dbReference type="EMBL" id="CM031814">
    <property type="protein sequence ID" value="KAG6652330.1"/>
    <property type="molecule type" value="Genomic_DNA"/>
</dbReference>
<evidence type="ECO:0008006" key="3">
    <source>
        <dbReference type="Google" id="ProtNLM"/>
    </source>
</evidence>
<keyword evidence="2" id="KW-1185">Reference proteome</keyword>
<organism evidence="1 2">
    <name type="scientific">Carya illinoinensis</name>
    <name type="common">Pecan</name>
    <dbReference type="NCBI Taxonomy" id="32201"/>
    <lineage>
        <taxon>Eukaryota</taxon>
        <taxon>Viridiplantae</taxon>
        <taxon>Streptophyta</taxon>
        <taxon>Embryophyta</taxon>
        <taxon>Tracheophyta</taxon>
        <taxon>Spermatophyta</taxon>
        <taxon>Magnoliopsida</taxon>
        <taxon>eudicotyledons</taxon>
        <taxon>Gunneridae</taxon>
        <taxon>Pentapetalae</taxon>
        <taxon>rosids</taxon>
        <taxon>fabids</taxon>
        <taxon>Fagales</taxon>
        <taxon>Juglandaceae</taxon>
        <taxon>Carya</taxon>
    </lineage>
</organism>
<proteinExistence type="predicted"/>
<dbReference type="PANTHER" id="PTHR33710">
    <property type="entry name" value="BNAC02G09200D PROTEIN"/>
    <property type="match status" value="1"/>
</dbReference>
<protein>
    <recommendedName>
        <fullName evidence="3">Endonuclease/exonuclease/phosphatase domain-containing protein</fullName>
    </recommendedName>
</protein>
<accession>A0A8T1QCP7</accession>
<gene>
    <name evidence="1" type="ORF">CIPAW_06G177100</name>
</gene>